<evidence type="ECO:0000256" key="1">
    <source>
        <dbReference type="SAM" id="MobiDB-lite"/>
    </source>
</evidence>
<feature type="non-terminal residue" evidence="2">
    <location>
        <position position="1"/>
    </location>
</feature>
<dbReference type="EMBL" id="JARKIK010000005">
    <property type="protein sequence ID" value="KAK8752144.1"/>
    <property type="molecule type" value="Genomic_DNA"/>
</dbReference>
<sequence>SSLVSCSTVMSTSTTAITTATVATSTPVMVTSLPVTVATTGHNTITTSLNTKMVISRGSTKAHMKDAIIMSLPPEDDPLLAGLQGVDTVIEHFIKNAQAQGGSNNSALLEHIEEVRRSQLAVCQTAQLVQEQVAQLVASRSQLEAHRSTLHHHLAAITSLIASSTNHSATTTAASNTIGSSHTTISNGTPISVGAPVAATQLGVTTGTYTLSTGNCTTNTATTATSTTPGLCHSIPLTTTTPTLVAGHPVSAVINRSLHSLVPTASVMSWAGLASPFLGSTNIALSLEGKDGVYYSHLTSKDSGKDTKTVVSSANTSKPNRISVPHGNKNSSSNRHGSGKSHKHVSVETTNNSPIKYNGIPTNLPKHIFKPLQLSGPNTNTTNTKKSSKTVNYAQPSNVTGLPQPSVALVSPTTTATSQNGLVPLPIIHSSVSKNGRTNKPQIGFTPYSKTSPTKVTQSWISN</sequence>
<evidence type="ECO:0000313" key="3">
    <source>
        <dbReference type="Proteomes" id="UP001445076"/>
    </source>
</evidence>
<feature type="compositionally biased region" description="Basic and acidic residues" evidence="1">
    <location>
        <begin position="299"/>
        <end position="308"/>
    </location>
</feature>
<feature type="region of interest" description="Disordered" evidence="1">
    <location>
        <begin position="369"/>
        <end position="389"/>
    </location>
</feature>
<comment type="caution">
    <text evidence="2">The sequence shown here is derived from an EMBL/GenBank/DDBJ whole genome shotgun (WGS) entry which is preliminary data.</text>
</comment>
<organism evidence="2 3">
    <name type="scientific">Cherax quadricarinatus</name>
    <name type="common">Australian red claw crayfish</name>
    <dbReference type="NCBI Taxonomy" id="27406"/>
    <lineage>
        <taxon>Eukaryota</taxon>
        <taxon>Metazoa</taxon>
        <taxon>Ecdysozoa</taxon>
        <taxon>Arthropoda</taxon>
        <taxon>Crustacea</taxon>
        <taxon>Multicrustacea</taxon>
        <taxon>Malacostraca</taxon>
        <taxon>Eumalacostraca</taxon>
        <taxon>Eucarida</taxon>
        <taxon>Decapoda</taxon>
        <taxon>Pleocyemata</taxon>
        <taxon>Astacidea</taxon>
        <taxon>Parastacoidea</taxon>
        <taxon>Parastacidae</taxon>
        <taxon>Cherax</taxon>
    </lineage>
</organism>
<keyword evidence="3" id="KW-1185">Reference proteome</keyword>
<protein>
    <submittedName>
        <fullName evidence="2">Uncharacterized protein</fullName>
    </submittedName>
</protein>
<gene>
    <name evidence="2" type="ORF">OTU49_012224</name>
</gene>
<name>A0AAW0YQ43_CHEQU</name>
<accession>A0AAW0YQ43</accession>
<dbReference type="Proteomes" id="UP001445076">
    <property type="component" value="Unassembled WGS sequence"/>
</dbReference>
<reference evidence="2 3" key="1">
    <citation type="journal article" date="2024" name="BMC Genomics">
        <title>Genome assembly of redclaw crayfish (Cherax quadricarinatus) provides insights into its immune adaptation and hypoxia tolerance.</title>
        <authorList>
            <person name="Liu Z."/>
            <person name="Zheng J."/>
            <person name="Li H."/>
            <person name="Fang K."/>
            <person name="Wang S."/>
            <person name="He J."/>
            <person name="Zhou D."/>
            <person name="Weng S."/>
            <person name="Chi M."/>
            <person name="Gu Z."/>
            <person name="He J."/>
            <person name="Li F."/>
            <person name="Wang M."/>
        </authorList>
    </citation>
    <scope>NUCLEOTIDE SEQUENCE [LARGE SCALE GENOMIC DNA]</scope>
    <source>
        <strain evidence="2">ZL_2023a</strain>
    </source>
</reference>
<feature type="region of interest" description="Disordered" evidence="1">
    <location>
        <begin position="433"/>
        <end position="463"/>
    </location>
</feature>
<feature type="compositionally biased region" description="Polar residues" evidence="1">
    <location>
        <begin position="309"/>
        <end position="320"/>
    </location>
</feature>
<feature type="compositionally biased region" description="Polar residues" evidence="1">
    <location>
        <begin position="448"/>
        <end position="463"/>
    </location>
</feature>
<evidence type="ECO:0000313" key="2">
    <source>
        <dbReference type="EMBL" id="KAK8752144.1"/>
    </source>
</evidence>
<feature type="region of interest" description="Disordered" evidence="1">
    <location>
        <begin position="298"/>
        <end position="357"/>
    </location>
</feature>
<dbReference type="AlphaFoldDB" id="A0AAW0YQ43"/>
<proteinExistence type="predicted"/>